<evidence type="ECO:0000256" key="1">
    <source>
        <dbReference type="ARBA" id="ARBA00001913"/>
    </source>
</evidence>
<dbReference type="PANTHER" id="PTHR11742:SF29">
    <property type="entry name" value="ALPHA-1,2-MANNOSIDASE"/>
    <property type="match status" value="1"/>
</dbReference>
<evidence type="ECO:0000256" key="2">
    <source>
        <dbReference type="ARBA" id="ARBA00004922"/>
    </source>
</evidence>
<dbReference type="GO" id="GO:0004571">
    <property type="term" value="F:mannosyl-oligosaccharide 1,2-alpha-mannosidase activity"/>
    <property type="evidence" value="ECO:0007669"/>
    <property type="project" value="InterPro"/>
</dbReference>
<comment type="pathway">
    <text evidence="2">Protein modification; protein glycosylation.</text>
</comment>
<comment type="caution">
    <text evidence="10">The sequence shown here is derived from an EMBL/GenBank/DDBJ whole genome shotgun (WGS) entry which is preliminary data.</text>
</comment>
<reference evidence="10 11" key="1">
    <citation type="submission" date="2018-08" db="EMBL/GenBank/DDBJ databases">
        <title>Draft genome of the lignicolous fungus Coniochaeta pulveracea.</title>
        <authorList>
            <person name="Borstlap C.J."/>
            <person name="De Witt R.N."/>
            <person name="Botha A."/>
            <person name="Volschenk H."/>
        </authorList>
    </citation>
    <scope>NUCLEOTIDE SEQUENCE [LARGE SCALE GENOMIC DNA]</scope>
    <source>
        <strain evidence="10 11">CAB683</strain>
    </source>
</reference>
<keyword evidence="5 8" id="KW-1015">Disulfide bond</keyword>
<proteinExistence type="inferred from homology"/>
<feature type="active site" description="Proton donor" evidence="6">
    <location>
        <position position="199"/>
    </location>
</feature>
<dbReference type="PRINTS" id="PR00747">
    <property type="entry name" value="GLYHDRLASE47"/>
</dbReference>
<keyword evidence="7" id="KW-0479">Metal-binding</keyword>
<feature type="binding site" evidence="7">
    <location>
        <position position="592"/>
    </location>
    <ligand>
        <name>Ca(2+)</name>
        <dbReference type="ChEBI" id="CHEBI:29108"/>
    </ligand>
</feature>
<dbReference type="InterPro" id="IPR050749">
    <property type="entry name" value="Glycosyl_Hydrolase_47"/>
</dbReference>
<evidence type="ECO:0000256" key="7">
    <source>
        <dbReference type="PIRSR" id="PIRSR601382-2"/>
    </source>
</evidence>
<dbReference type="GO" id="GO:0005509">
    <property type="term" value="F:calcium ion binding"/>
    <property type="evidence" value="ECO:0007669"/>
    <property type="project" value="InterPro"/>
</dbReference>
<evidence type="ECO:0000313" key="10">
    <source>
        <dbReference type="EMBL" id="RKU49190.1"/>
    </source>
</evidence>
<keyword evidence="9" id="KW-0326">Glycosidase</keyword>
<gene>
    <name evidence="10" type="ORF">DL546_008885</name>
</gene>
<evidence type="ECO:0000313" key="11">
    <source>
        <dbReference type="Proteomes" id="UP000275385"/>
    </source>
</evidence>
<dbReference type="GO" id="GO:0016020">
    <property type="term" value="C:membrane"/>
    <property type="evidence" value="ECO:0007669"/>
    <property type="project" value="InterPro"/>
</dbReference>
<dbReference type="GO" id="GO:0036503">
    <property type="term" value="P:ERAD pathway"/>
    <property type="evidence" value="ECO:0007669"/>
    <property type="project" value="UniProtKB-ARBA"/>
</dbReference>
<evidence type="ECO:0000256" key="5">
    <source>
        <dbReference type="ARBA" id="ARBA00023157"/>
    </source>
</evidence>
<dbReference type="SUPFAM" id="SSF48225">
    <property type="entry name" value="Seven-hairpin glycosidases"/>
    <property type="match status" value="1"/>
</dbReference>
<dbReference type="InterPro" id="IPR012341">
    <property type="entry name" value="6hp_glycosidase-like_sf"/>
</dbReference>
<dbReference type="GO" id="GO:0005783">
    <property type="term" value="C:endoplasmic reticulum"/>
    <property type="evidence" value="ECO:0007669"/>
    <property type="project" value="TreeGrafter"/>
</dbReference>
<evidence type="ECO:0000256" key="6">
    <source>
        <dbReference type="PIRSR" id="PIRSR601382-1"/>
    </source>
</evidence>
<dbReference type="OrthoDB" id="8118055at2759"/>
<protein>
    <recommendedName>
        <fullName evidence="9">alpha-1,2-Mannosidase</fullName>
        <ecNumber evidence="9">3.2.1.-</ecNumber>
    </recommendedName>
</protein>
<dbReference type="Proteomes" id="UP000275385">
    <property type="component" value="Unassembled WGS sequence"/>
</dbReference>
<keyword evidence="4 9" id="KW-0378">Hydrolase</keyword>
<accession>A0A420YMT8</accession>
<keyword evidence="11" id="KW-1185">Reference proteome</keyword>
<keyword evidence="7" id="KW-0106">Calcium</keyword>
<evidence type="ECO:0000256" key="4">
    <source>
        <dbReference type="ARBA" id="ARBA00022801"/>
    </source>
</evidence>
<evidence type="ECO:0000256" key="8">
    <source>
        <dbReference type="PIRSR" id="PIRSR601382-3"/>
    </source>
</evidence>
<dbReference type="InterPro" id="IPR036026">
    <property type="entry name" value="Seven-hairpin_glycosidases"/>
</dbReference>
<comment type="similarity">
    <text evidence="3 9">Belongs to the glycosyl hydrolase 47 family.</text>
</comment>
<dbReference type="STRING" id="177199.A0A420YMT8"/>
<dbReference type="UniPathway" id="UPA00378"/>
<name>A0A420YMT8_9PEZI</name>
<dbReference type="GO" id="GO:0005975">
    <property type="term" value="P:carbohydrate metabolic process"/>
    <property type="evidence" value="ECO:0007669"/>
    <property type="project" value="InterPro"/>
</dbReference>
<dbReference type="FunFam" id="1.50.10.10:FF:000037">
    <property type="entry name" value="alpha-1,2-Mannosidase"/>
    <property type="match status" value="1"/>
</dbReference>
<dbReference type="Gene3D" id="1.50.10.10">
    <property type="match status" value="1"/>
</dbReference>
<feature type="active site" description="Proton donor" evidence="6">
    <location>
        <position position="453"/>
    </location>
</feature>
<feature type="active site" evidence="6">
    <location>
        <position position="504"/>
    </location>
</feature>
<comment type="cofactor">
    <cofactor evidence="1 7">
        <name>Ca(2+)</name>
        <dbReference type="ChEBI" id="CHEBI:29108"/>
    </cofactor>
</comment>
<feature type="disulfide bond" evidence="8">
    <location>
        <begin position="410"/>
        <end position="439"/>
    </location>
</feature>
<dbReference type="Pfam" id="PF01532">
    <property type="entry name" value="Glyco_hydro_47"/>
    <property type="match status" value="1"/>
</dbReference>
<dbReference type="PANTHER" id="PTHR11742">
    <property type="entry name" value="MANNOSYL-OLIGOSACCHARIDE ALPHA-1,2-MANNOSIDASE-RELATED"/>
    <property type="match status" value="1"/>
</dbReference>
<dbReference type="EMBL" id="QVQW01000002">
    <property type="protein sequence ID" value="RKU49190.1"/>
    <property type="molecule type" value="Genomic_DNA"/>
</dbReference>
<organism evidence="10 11">
    <name type="scientific">Coniochaeta pulveracea</name>
    <dbReference type="NCBI Taxonomy" id="177199"/>
    <lineage>
        <taxon>Eukaryota</taxon>
        <taxon>Fungi</taxon>
        <taxon>Dikarya</taxon>
        <taxon>Ascomycota</taxon>
        <taxon>Pezizomycotina</taxon>
        <taxon>Sordariomycetes</taxon>
        <taxon>Sordariomycetidae</taxon>
        <taxon>Coniochaetales</taxon>
        <taxon>Coniochaetaceae</taxon>
        <taxon>Coniochaeta</taxon>
    </lineage>
</organism>
<dbReference type="AlphaFoldDB" id="A0A420YMT8"/>
<sequence length="606" mass="67831">MYTFKRRDRTRIRLLVIAITVSLLLFCSLPASWRFSTVLESVQLAEFMNSNPPVAPLSPAAGAKNKFNWSAVQFEHPPGPIRPLPTFPAKAPKAPRIQYPFKAASSSQARLRNSRRDTVRALFRKNWAAYREYAWGRDALLPLSAGAKDQFSGWAATLVDSLDTLWIMGMREEFDEAVQYVAENIDFGTSTADRVNTFETNIRYLGGLLAAYDLSGREVLLQKAVELGDLLYAAFNTPNRMPVDFIEFETAKAGKSLMVEDGVVSASPGTLSLELTHLSQVTGNSKYYDAAARVMDLFAAHQNDTLIPGLWPMMVSMRRLDVTTGNTFTIAGGADSLYEYLPKMAALLPPGPEQDRYAAMTRSFLNATDSALLYRPMLPGGEDILMAGTAYVDAEAVAVNLDPETEHLSCFIGGAYALAGRLFEQPSDVHLGEKLTQGCVYSYSSMPTGMGPERWNMAPCPSRSSCAWDKERWLVERQKRPEWKEGLPKGFTTAKDPRYILRPEAIESVFVLYRITGQNQYQDIAWNMFEAIANGTATDIANAAVMDVTAKTRPLLQEDYMESFWLAETLKYFYLVFSPPDLISFDDYVLNTEAHPFRRPEREHTK</sequence>
<feature type="active site" evidence="6">
    <location>
        <position position="335"/>
    </location>
</feature>
<evidence type="ECO:0000256" key="3">
    <source>
        <dbReference type="ARBA" id="ARBA00007658"/>
    </source>
</evidence>
<evidence type="ECO:0000256" key="9">
    <source>
        <dbReference type="RuleBase" id="RU361193"/>
    </source>
</evidence>
<dbReference type="InterPro" id="IPR001382">
    <property type="entry name" value="Glyco_hydro_47"/>
</dbReference>
<dbReference type="EC" id="3.2.1.-" evidence="9"/>